<dbReference type="InterPro" id="IPR000276">
    <property type="entry name" value="GPCR_Rhodpsn"/>
</dbReference>
<feature type="transmembrane region" description="Helical" evidence="7">
    <location>
        <begin position="222"/>
        <end position="241"/>
    </location>
</feature>
<evidence type="ECO:0000256" key="1">
    <source>
        <dbReference type="ARBA" id="ARBA00004651"/>
    </source>
</evidence>
<reference evidence="9 11" key="2">
    <citation type="submission" date="2018-11" db="EMBL/GenBank/DDBJ databases">
        <authorList>
            <consortium name="Pathogen Informatics"/>
        </authorList>
    </citation>
    <scope>NUCLEOTIDE SEQUENCE [LARGE SCALE GENOMIC DNA]</scope>
</reference>
<dbReference type="Gene3D" id="1.20.1070.10">
    <property type="entry name" value="Rhodopsin 7-helix transmembrane proteins"/>
    <property type="match status" value="1"/>
</dbReference>
<dbReference type="CDD" id="cd00637">
    <property type="entry name" value="7tm_classA_rhodopsin-like"/>
    <property type="match status" value="1"/>
</dbReference>
<keyword evidence="5 7" id="KW-0472">Membrane</keyword>
<feature type="transmembrane region" description="Helical" evidence="7">
    <location>
        <begin position="45"/>
        <end position="70"/>
    </location>
</feature>
<keyword evidence="2" id="KW-1003">Cell membrane</keyword>
<dbReference type="GO" id="GO:0005886">
    <property type="term" value="C:plasma membrane"/>
    <property type="evidence" value="ECO:0007669"/>
    <property type="project" value="UniProtKB-SubCell"/>
</dbReference>
<dbReference type="OrthoDB" id="6376512at2759"/>
<name>A0A158Q3H6_DRAME</name>
<feature type="transmembrane region" description="Helical" evidence="7">
    <location>
        <begin position="174"/>
        <end position="202"/>
    </location>
</feature>
<evidence type="ECO:0000313" key="10">
    <source>
        <dbReference type="Proteomes" id="UP000038040"/>
    </source>
</evidence>
<evidence type="ECO:0000256" key="4">
    <source>
        <dbReference type="ARBA" id="ARBA00022989"/>
    </source>
</evidence>
<keyword evidence="11" id="KW-1185">Reference proteome</keyword>
<dbReference type="PROSITE" id="PS50262">
    <property type="entry name" value="G_PROTEIN_RECEP_F1_2"/>
    <property type="match status" value="1"/>
</dbReference>
<dbReference type="SUPFAM" id="SSF81321">
    <property type="entry name" value="Family A G protein-coupled receptor-like"/>
    <property type="match status" value="1"/>
</dbReference>
<dbReference type="AlphaFoldDB" id="A0A158Q3H6"/>
<dbReference type="GO" id="GO:0042277">
    <property type="term" value="F:peptide binding"/>
    <property type="evidence" value="ECO:0007669"/>
    <property type="project" value="TreeGrafter"/>
</dbReference>
<organism evidence="10 12">
    <name type="scientific">Dracunculus medinensis</name>
    <name type="common">Guinea worm</name>
    <dbReference type="NCBI Taxonomy" id="318479"/>
    <lineage>
        <taxon>Eukaryota</taxon>
        <taxon>Metazoa</taxon>
        <taxon>Ecdysozoa</taxon>
        <taxon>Nematoda</taxon>
        <taxon>Chromadorea</taxon>
        <taxon>Rhabditida</taxon>
        <taxon>Spirurina</taxon>
        <taxon>Dracunculoidea</taxon>
        <taxon>Dracunculidae</taxon>
        <taxon>Dracunculus</taxon>
    </lineage>
</organism>
<accession>A0A158Q3H6</accession>
<comment type="subcellular location">
    <subcellularLocation>
        <location evidence="1">Cell membrane</location>
        <topology evidence="1">Multi-pass membrane protein</topology>
    </subcellularLocation>
</comment>
<reference evidence="12" key="1">
    <citation type="submission" date="2016-04" db="UniProtKB">
        <authorList>
            <consortium name="WormBaseParasite"/>
        </authorList>
    </citation>
    <scope>IDENTIFICATION</scope>
</reference>
<evidence type="ECO:0000256" key="6">
    <source>
        <dbReference type="ARBA" id="ARBA00023170"/>
    </source>
</evidence>
<feature type="transmembrane region" description="Helical" evidence="7">
    <location>
        <begin position="261"/>
        <end position="280"/>
    </location>
</feature>
<evidence type="ECO:0000313" key="11">
    <source>
        <dbReference type="Proteomes" id="UP000274756"/>
    </source>
</evidence>
<evidence type="ECO:0000313" key="12">
    <source>
        <dbReference type="WBParaSite" id="DME_0000241901-mRNA-1"/>
    </source>
</evidence>
<dbReference type="Pfam" id="PF00001">
    <property type="entry name" value="7tm_1"/>
    <property type="match status" value="1"/>
</dbReference>
<dbReference type="WBParaSite" id="DME_0000241901-mRNA-1">
    <property type="protein sequence ID" value="DME_0000241901-mRNA-1"/>
    <property type="gene ID" value="DME_0000241901"/>
</dbReference>
<feature type="transmembrane region" description="Helical" evidence="7">
    <location>
        <begin position="90"/>
        <end position="110"/>
    </location>
</feature>
<evidence type="ECO:0000256" key="3">
    <source>
        <dbReference type="ARBA" id="ARBA00022692"/>
    </source>
</evidence>
<evidence type="ECO:0000256" key="7">
    <source>
        <dbReference type="SAM" id="Phobius"/>
    </source>
</evidence>
<keyword evidence="6" id="KW-0675">Receptor</keyword>
<dbReference type="Proteomes" id="UP000274756">
    <property type="component" value="Unassembled WGS sequence"/>
</dbReference>
<evidence type="ECO:0000256" key="5">
    <source>
        <dbReference type="ARBA" id="ARBA00023136"/>
    </source>
</evidence>
<sequence>MIDPSSLTAEALAKAAVILSVGILLIFSAVISICVTLCNEALHDVIGYYMISLSTVDLVCSVVIIPTSMYSALVPDWQFMGDNSLLCKCSVYVEVALFANTAYTFAWIGVDRYAALMKPQRYETEQTLTRCKCWIAFSWLTAILLSLPIIVARMRVSYYRPAELCILDWSATAAYSMTLAVLILLPSVCTIIFTYFSIIMAIKNIDRLEDSQRTLFETDHNFAIAFFVLITFCLSWLPVVIVRVLPETFLNPADSATVDFVFVWLAIGGPSSKLLISLFINQEFRSGLASTLSCCCLTASRQRRLEYRSLSERRNRFS</sequence>
<feature type="domain" description="G-protein coupled receptors family 1 profile" evidence="8">
    <location>
        <begin position="28"/>
        <end position="277"/>
    </location>
</feature>
<feature type="transmembrane region" description="Helical" evidence="7">
    <location>
        <begin position="12"/>
        <end position="38"/>
    </location>
</feature>
<dbReference type="PANTHER" id="PTHR24241:SF170">
    <property type="entry name" value="G-PROTEIN COUPLED RECEPTORS FAMILY 1 PROFILE DOMAIN-CONTAINING PROTEIN"/>
    <property type="match status" value="1"/>
</dbReference>
<proteinExistence type="predicted"/>
<dbReference type="EMBL" id="UYYG01001157">
    <property type="protein sequence ID" value="VDN56806.1"/>
    <property type="molecule type" value="Genomic_DNA"/>
</dbReference>
<evidence type="ECO:0000313" key="9">
    <source>
        <dbReference type="EMBL" id="VDN56806.1"/>
    </source>
</evidence>
<evidence type="ECO:0000259" key="8">
    <source>
        <dbReference type="PROSITE" id="PS50262"/>
    </source>
</evidence>
<dbReference type="GO" id="GO:0004930">
    <property type="term" value="F:G protein-coupled receptor activity"/>
    <property type="evidence" value="ECO:0007669"/>
    <property type="project" value="InterPro"/>
</dbReference>
<gene>
    <name evidence="9" type="ORF">DME_LOCUS6779</name>
</gene>
<dbReference type="STRING" id="318479.A0A158Q3H6"/>
<keyword evidence="4 7" id="KW-1133">Transmembrane helix</keyword>
<dbReference type="PANTHER" id="PTHR24241">
    <property type="entry name" value="NEUROPEPTIDE RECEPTOR-RELATED G-PROTEIN COUPLED RECEPTOR"/>
    <property type="match status" value="1"/>
</dbReference>
<keyword evidence="3 7" id="KW-0812">Transmembrane</keyword>
<dbReference type="InterPro" id="IPR017452">
    <property type="entry name" value="GPCR_Rhodpsn_7TM"/>
</dbReference>
<feature type="transmembrane region" description="Helical" evidence="7">
    <location>
        <begin position="131"/>
        <end position="154"/>
    </location>
</feature>
<dbReference type="PRINTS" id="PR00237">
    <property type="entry name" value="GPCRRHODOPSN"/>
</dbReference>
<evidence type="ECO:0000256" key="2">
    <source>
        <dbReference type="ARBA" id="ARBA00022475"/>
    </source>
</evidence>
<dbReference type="GO" id="GO:0032870">
    <property type="term" value="P:cellular response to hormone stimulus"/>
    <property type="evidence" value="ECO:0007669"/>
    <property type="project" value="TreeGrafter"/>
</dbReference>
<dbReference type="Proteomes" id="UP000038040">
    <property type="component" value="Unplaced"/>
</dbReference>
<protein>
    <submittedName>
        <fullName evidence="12">G_PROTEIN_RECEP_F1_2 domain-containing protein</fullName>
    </submittedName>
</protein>